<evidence type="ECO:0000313" key="3">
    <source>
        <dbReference type="EMBL" id="CAE0819011.1"/>
    </source>
</evidence>
<dbReference type="InterPro" id="IPR002048">
    <property type="entry name" value="EF_hand_dom"/>
</dbReference>
<dbReference type="GO" id="GO:0005509">
    <property type="term" value="F:calcium ion binding"/>
    <property type="evidence" value="ECO:0007669"/>
    <property type="project" value="InterPro"/>
</dbReference>
<accession>A0A7S4FY62</accession>
<evidence type="ECO:0000259" key="2">
    <source>
        <dbReference type="PROSITE" id="PS50222"/>
    </source>
</evidence>
<organism evidence="3">
    <name type="scientific">Eutreptiella gymnastica</name>
    <dbReference type="NCBI Taxonomy" id="73025"/>
    <lineage>
        <taxon>Eukaryota</taxon>
        <taxon>Discoba</taxon>
        <taxon>Euglenozoa</taxon>
        <taxon>Euglenida</taxon>
        <taxon>Spirocuta</taxon>
        <taxon>Euglenophyceae</taxon>
        <taxon>Eutreptiales</taxon>
        <taxon>Eutreptiaceae</taxon>
        <taxon>Eutreptiella</taxon>
    </lineage>
</organism>
<gene>
    <name evidence="3" type="ORF">EGYM00163_LOCUS30180</name>
</gene>
<dbReference type="Gene3D" id="1.10.238.10">
    <property type="entry name" value="EF-hand"/>
    <property type="match status" value="1"/>
</dbReference>
<dbReference type="SMART" id="SM00054">
    <property type="entry name" value="EFh"/>
    <property type="match status" value="2"/>
</dbReference>
<name>A0A7S4FY62_9EUGL</name>
<dbReference type="InterPro" id="IPR011992">
    <property type="entry name" value="EF-hand-dom_pair"/>
</dbReference>
<sequence>MATSFVQAKAQAYDLDAADGRIDGTYYGAPISVLRDDNYGVPGSVRWAAPGSVTRPTYHDGRLSVPWYHHPDFYKEAGSSCQADPYGRYIPKRWGKTRWSRAYDSNIHDLGALDGDFYDIDEPVPESHYFPFDELHEPQFLSSEDYQQAQQAKEDRAREIFHKCDADRNGFLDIYEFMQAMKALGQPMDFAAAKEVFSSWDTDESACIEEDEFVIAYCRNF</sequence>
<dbReference type="PROSITE" id="PS00018">
    <property type="entry name" value="EF_HAND_1"/>
    <property type="match status" value="1"/>
</dbReference>
<dbReference type="PROSITE" id="PS50222">
    <property type="entry name" value="EF_HAND_2"/>
    <property type="match status" value="1"/>
</dbReference>
<dbReference type="CDD" id="cd00051">
    <property type="entry name" value="EFh"/>
    <property type="match status" value="1"/>
</dbReference>
<dbReference type="AlphaFoldDB" id="A0A7S4FY62"/>
<dbReference type="InterPro" id="IPR018247">
    <property type="entry name" value="EF_Hand_1_Ca_BS"/>
</dbReference>
<dbReference type="EMBL" id="HBJA01086522">
    <property type="protein sequence ID" value="CAE0819011.1"/>
    <property type="molecule type" value="Transcribed_RNA"/>
</dbReference>
<protein>
    <recommendedName>
        <fullName evidence="2">EF-hand domain-containing protein</fullName>
    </recommendedName>
</protein>
<evidence type="ECO:0000256" key="1">
    <source>
        <dbReference type="ARBA" id="ARBA00022837"/>
    </source>
</evidence>
<proteinExistence type="predicted"/>
<dbReference type="Pfam" id="PF13499">
    <property type="entry name" value="EF-hand_7"/>
    <property type="match status" value="1"/>
</dbReference>
<feature type="domain" description="EF-hand" evidence="2">
    <location>
        <begin position="152"/>
        <end position="187"/>
    </location>
</feature>
<reference evidence="3" key="1">
    <citation type="submission" date="2021-01" db="EMBL/GenBank/DDBJ databases">
        <authorList>
            <person name="Corre E."/>
            <person name="Pelletier E."/>
            <person name="Niang G."/>
            <person name="Scheremetjew M."/>
            <person name="Finn R."/>
            <person name="Kale V."/>
            <person name="Holt S."/>
            <person name="Cochrane G."/>
            <person name="Meng A."/>
            <person name="Brown T."/>
            <person name="Cohen L."/>
        </authorList>
    </citation>
    <scope>NUCLEOTIDE SEQUENCE</scope>
    <source>
        <strain evidence="3">CCMP1594</strain>
    </source>
</reference>
<dbReference type="SUPFAM" id="SSF47473">
    <property type="entry name" value="EF-hand"/>
    <property type="match status" value="1"/>
</dbReference>
<keyword evidence="1" id="KW-0106">Calcium</keyword>